<dbReference type="InterPro" id="IPR022764">
    <property type="entry name" value="Peptidase_S54_rhomboid_dom"/>
</dbReference>
<evidence type="ECO:0000256" key="5">
    <source>
        <dbReference type="ARBA" id="ARBA00022989"/>
    </source>
</evidence>
<dbReference type="AlphaFoldDB" id="A0AAF0Y754"/>
<keyword evidence="5 8" id="KW-1133">Transmembrane helix</keyword>
<feature type="domain" description="Peptidase S54 rhomboid" evidence="9">
    <location>
        <begin position="192"/>
        <end position="338"/>
    </location>
</feature>
<dbReference type="Gene3D" id="1.20.1540.10">
    <property type="entry name" value="Rhomboid-like"/>
    <property type="match status" value="1"/>
</dbReference>
<dbReference type="PANTHER" id="PTHR43731">
    <property type="entry name" value="RHOMBOID PROTEASE"/>
    <property type="match status" value="1"/>
</dbReference>
<dbReference type="EMBL" id="CP086716">
    <property type="protein sequence ID" value="WOO81320.1"/>
    <property type="molecule type" value="Genomic_DNA"/>
</dbReference>
<keyword evidence="3 8" id="KW-0812">Transmembrane</keyword>
<evidence type="ECO:0000256" key="8">
    <source>
        <dbReference type="SAM" id="Phobius"/>
    </source>
</evidence>
<feature type="transmembrane region" description="Helical" evidence="8">
    <location>
        <begin position="319"/>
        <end position="336"/>
    </location>
</feature>
<feature type="transmembrane region" description="Helical" evidence="8">
    <location>
        <begin position="215"/>
        <end position="240"/>
    </location>
</feature>
<dbReference type="InterPro" id="IPR035952">
    <property type="entry name" value="Rhomboid-like_sf"/>
</dbReference>
<dbReference type="Pfam" id="PF01694">
    <property type="entry name" value="Rhomboid"/>
    <property type="match status" value="1"/>
</dbReference>
<evidence type="ECO:0000256" key="2">
    <source>
        <dbReference type="ARBA" id="ARBA00009045"/>
    </source>
</evidence>
<feature type="region of interest" description="Disordered" evidence="7">
    <location>
        <begin position="104"/>
        <end position="123"/>
    </location>
</feature>
<dbReference type="PANTHER" id="PTHR43731:SF14">
    <property type="entry name" value="PRESENILIN-ASSOCIATED RHOMBOID-LIKE PROTEIN, MITOCHONDRIAL"/>
    <property type="match status" value="1"/>
</dbReference>
<accession>A0AAF0Y754</accession>
<dbReference type="RefSeq" id="XP_062627352.1">
    <property type="nucleotide sequence ID" value="XM_062771368.1"/>
</dbReference>
<organism evidence="10 11">
    <name type="scientific">Vanrija pseudolonga</name>
    <dbReference type="NCBI Taxonomy" id="143232"/>
    <lineage>
        <taxon>Eukaryota</taxon>
        <taxon>Fungi</taxon>
        <taxon>Dikarya</taxon>
        <taxon>Basidiomycota</taxon>
        <taxon>Agaricomycotina</taxon>
        <taxon>Tremellomycetes</taxon>
        <taxon>Trichosporonales</taxon>
        <taxon>Trichosporonaceae</taxon>
        <taxon>Vanrija</taxon>
    </lineage>
</organism>
<keyword evidence="6 8" id="KW-0472">Membrane</keyword>
<keyword evidence="11" id="KW-1185">Reference proteome</keyword>
<evidence type="ECO:0000256" key="1">
    <source>
        <dbReference type="ARBA" id="ARBA00004141"/>
    </source>
</evidence>
<feature type="transmembrane region" description="Helical" evidence="8">
    <location>
        <begin position="143"/>
        <end position="163"/>
    </location>
</feature>
<dbReference type="SUPFAM" id="SSF144091">
    <property type="entry name" value="Rhomboid-like"/>
    <property type="match status" value="1"/>
</dbReference>
<feature type="transmembrane region" description="Helical" evidence="8">
    <location>
        <begin position="286"/>
        <end position="307"/>
    </location>
</feature>
<feature type="transmembrane region" description="Helical" evidence="8">
    <location>
        <begin position="260"/>
        <end position="279"/>
    </location>
</feature>
<dbReference type="GO" id="GO:0006465">
    <property type="term" value="P:signal peptide processing"/>
    <property type="evidence" value="ECO:0007669"/>
    <property type="project" value="TreeGrafter"/>
</dbReference>
<sequence>MSLRLWSGLASAARAACAPPLAARANLRSLSTTAQLARLVAPPPPTTAAASPLSKLRFAWPRTPAAAPTASSSTPLASPFSFTSSFFRRAFSSSPARAVRDTYFPRSSRRSSGGGWGGGGGQRRPPSWWRNFRYRLDAISPNGITYALIGINTAVFLLWQYGYSSYQRFQDPSTLIFMTKNFVLSEMNILQGRIWTLITSCFSHQNSTHILFNMLSLYFIAPSVAGLIGTSAFLGLYLGGGIVSSLISLAAKRYYGDKNGTVGASGAVLATLAFFGTIFPRSTFLVFFIVPMPAWALIGGMLAWDLYGTLSHRQTRIDSAGHVGGILAGVLYALRVRRRGVSRGIRW</sequence>
<evidence type="ECO:0000313" key="11">
    <source>
        <dbReference type="Proteomes" id="UP000827549"/>
    </source>
</evidence>
<dbReference type="Proteomes" id="UP000827549">
    <property type="component" value="Chromosome 3"/>
</dbReference>
<evidence type="ECO:0000256" key="7">
    <source>
        <dbReference type="SAM" id="MobiDB-lite"/>
    </source>
</evidence>
<gene>
    <name evidence="10" type="primary">PCP1</name>
    <name evidence="10" type="ORF">LOC62_03G004850</name>
</gene>
<comment type="similarity">
    <text evidence="2">Belongs to the peptidase S54 family.</text>
</comment>
<feature type="compositionally biased region" description="Gly residues" evidence="7">
    <location>
        <begin position="112"/>
        <end position="122"/>
    </location>
</feature>
<dbReference type="GeneID" id="87808082"/>
<name>A0AAF0Y754_9TREE</name>
<proteinExistence type="inferred from homology"/>
<comment type="subcellular location">
    <subcellularLocation>
        <location evidence="1">Membrane</location>
        <topology evidence="1">Multi-pass membrane protein</topology>
    </subcellularLocation>
</comment>
<protein>
    <submittedName>
        <fullName evidence="10">Rhomboid protein 1, mitochondrial</fullName>
    </submittedName>
</protein>
<keyword evidence="4" id="KW-0378">Hydrolase</keyword>
<evidence type="ECO:0000259" key="9">
    <source>
        <dbReference type="Pfam" id="PF01694"/>
    </source>
</evidence>
<evidence type="ECO:0000256" key="3">
    <source>
        <dbReference type="ARBA" id="ARBA00022692"/>
    </source>
</evidence>
<dbReference type="GO" id="GO:0016020">
    <property type="term" value="C:membrane"/>
    <property type="evidence" value="ECO:0007669"/>
    <property type="project" value="UniProtKB-SubCell"/>
</dbReference>
<reference evidence="10" key="1">
    <citation type="submission" date="2023-10" db="EMBL/GenBank/DDBJ databases">
        <authorList>
            <person name="Noh H."/>
        </authorList>
    </citation>
    <scope>NUCLEOTIDE SEQUENCE</scope>
    <source>
        <strain evidence="10">DUCC4014</strain>
    </source>
</reference>
<evidence type="ECO:0000313" key="10">
    <source>
        <dbReference type="EMBL" id="WOO81320.1"/>
    </source>
</evidence>
<evidence type="ECO:0000256" key="4">
    <source>
        <dbReference type="ARBA" id="ARBA00022801"/>
    </source>
</evidence>
<dbReference type="GO" id="GO:0004252">
    <property type="term" value="F:serine-type endopeptidase activity"/>
    <property type="evidence" value="ECO:0007669"/>
    <property type="project" value="InterPro"/>
</dbReference>
<evidence type="ECO:0000256" key="6">
    <source>
        <dbReference type="ARBA" id="ARBA00023136"/>
    </source>
</evidence>
<dbReference type="InterPro" id="IPR050925">
    <property type="entry name" value="Rhomboid_protease_S54"/>
</dbReference>